<dbReference type="SUPFAM" id="SSF52210">
    <property type="entry name" value="Succinyl-CoA synthetase domains"/>
    <property type="match status" value="1"/>
</dbReference>
<evidence type="ECO:0000256" key="2">
    <source>
        <dbReference type="ARBA" id="ARBA00005064"/>
    </source>
</evidence>
<dbReference type="GO" id="GO:0006104">
    <property type="term" value="P:succinyl-CoA metabolic process"/>
    <property type="evidence" value="ECO:0007669"/>
    <property type="project" value="TreeGrafter"/>
</dbReference>
<dbReference type="Gene3D" id="3.40.50.261">
    <property type="entry name" value="Succinyl-CoA synthetase domains"/>
    <property type="match status" value="1"/>
</dbReference>
<keyword evidence="9" id="KW-0809">Transit peptide</keyword>
<evidence type="ECO:0000256" key="11">
    <source>
        <dbReference type="ARBA" id="ARBA00053833"/>
    </source>
</evidence>
<dbReference type="FunFam" id="3.40.50.261:FF:000001">
    <property type="entry name" value="Succinate--CoA ligase [ADP-forming] subunit beta"/>
    <property type="match status" value="1"/>
</dbReference>
<keyword evidence="5" id="KW-0479">Metal-binding</keyword>
<dbReference type="PIRSF" id="PIRSF001554">
    <property type="entry name" value="SucCS_beta"/>
    <property type="match status" value="1"/>
</dbReference>
<evidence type="ECO:0000256" key="9">
    <source>
        <dbReference type="ARBA" id="ARBA00022946"/>
    </source>
</evidence>
<dbReference type="Gene3D" id="3.30.1490.20">
    <property type="entry name" value="ATP-grasp fold, A domain"/>
    <property type="match status" value="1"/>
</dbReference>
<dbReference type="GO" id="GO:0004775">
    <property type="term" value="F:succinate-CoA ligase (ADP-forming) activity"/>
    <property type="evidence" value="ECO:0007669"/>
    <property type="project" value="TreeGrafter"/>
</dbReference>
<comment type="pathway">
    <text evidence="2">Carbohydrate metabolism; tricarboxylic acid cycle; succinate from succinyl-CoA (ligase route): step 1/1.</text>
</comment>
<keyword evidence="3" id="KW-0816">Tricarboxylic acid cycle</keyword>
<keyword evidence="17" id="KW-1185">Reference proteome</keyword>
<dbReference type="GO" id="GO:0005739">
    <property type="term" value="C:mitochondrion"/>
    <property type="evidence" value="ECO:0007669"/>
    <property type="project" value="TreeGrafter"/>
</dbReference>
<protein>
    <recommendedName>
        <fullName evidence="13">Succinyl-CoA synthetase beta chain</fullName>
    </recommendedName>
</protein>
<dbReference type="InterPro" id="IPR005811">
    <property type="entry name" value="SUCC_ACL_C"/>
</dbReference>
<comment type="cofactor">
    <cofactor evidence="1">
        <name>Mg(2+)</name>
        <dbReference type="ChEBI" id="CHEBI:18420"/>
    </cofactor>
</comment>
<dbReference type="InterPro" id="IPR016102">
    <property type="entry name" value="Succinyl-CoA_synth-like"/>
</dbReference>
<keyword evidence="6 14" id="KW-0547">Nucleotide-binding</keyword>
<evidence type="ECO:0000256" key="10">
    <source>
        <dbReference type="ARBA" id="ARBA00052879"/>
    </source>
</evidence>
<dbReference type="OrthoDB" id="1552at2759"/>
<dbReference type="FunFam" id="3.30.1490.20:FF:000004">
    <property type="entry name" value="Succinate--CoA ligase [ADP-forming] subunit beta, mitochondrial"/>
    <property type="match status" value="1"/>
</dbReference>
<evidence type="ECO:0000256" key="6">
    <source>
        <dbReference type="ARBA" id="ARBA00022741"/>
    </source>
</evidence>
<evidence type="ECO:0000256" key="3">
    <source>
        <dbReference type="ARBA" id="ARBA00022532"/>
    </source>
</evidence>
<feature type="domain" description="ATP-grasp" evidence="15">
    <location>
        <begin position="27"/>
        <end position="254"/>
    </location>
</feature>
<evidence type="ECO:0000313" key="16">
    <source>
        <dbReference type="EMBL" id="CAG9808299.1"/>
    </source>
</evidence>
<dbReference type="NCBIfam" id="NF001913">
    <property type="entry name" value="PRK00696.1"/>
    <property type="match status" value="1"/>
</dbReference>
<gene>
    <name evidence="16" type="ORF">CHIRRI_LOCUS11141</name>
</gene>
<accession>A0A9N9S051</accession>
<dbReference type="PROSITE" id="PS01217">
    <property type="entry name" value="SUCCINYL_COA_LIG_3"/>
    <property type="match status" value="1"/>
</dbReference>
<dbReference type="PROSITE" id="PS50975">
    <property type="entry name" value="ATP_GRASP"/>
    <property type="match status" value="1"/>
</dbReference>
<evidence type="ECO:0000256" key="12">
    <source>
        <dbReference type="ARBA" id="ARBA00063570"/>
    </source>
</evidence>
<evidence type="ECO:0000313" key="17">
    <source>
        <dbReference type="Proteomes" id="UP001153620"/>
    </source>
</evidence>
<organism evidence="16 17">
    <name type="scientific">Chironomus riparius</name>
    <dbReference type="NCBI Taxonomy" id="315576"/>
    <lineage>
        <taxon>Eukaryota</taxon>
        <taxon>Metazoa</taxon>
        <taxon>Ecdysozoa</taxon>
        <taxon>Arthropoda</taxon>
        <taxon>Hexapoda</taxon>
        <taxon>Insecta</taxon>
        <taxon>Pterygota</taxon>
        <taxon>Neoptera</taxon>
        <taxon>Endopterygota</taxon>
        <taxon>Diptera</taxon>
        <taxon>Nematocera</taxon>
        <taxon>Chironomoidea</taxon>
        <taxon>Chironomidae</taxon>
        <taxon>Chironominae</taxon>
        <taxon>Chironomus</taxon>
    </lineage>
</organism>
<keyword evidence="8" id="KW-0460">Magnesium</keyword>
<comment type="catalytic activity">
    <reaction evidence="10">
        <text>GTP + succinate + CoA = succinyl-CoA + GDP + phosphate</text>
        <dbReference type="Rhea" id="RHEA:22120"/>
        <dbReference type="ChEBI" id="CHEBI:30031"/>
        <dbReference type="ChEBI" id="CHEBI:37565"/>
        <dbReference type="ChEBI" id="CHEBI:43474"/>
        <dbReference type="ChEBI" id="CHEBI:57287"/>
        <dbReference type="ChEBI" id="CHEBI:57292"/>
        <dbReference type="ChEBI" id="CHEBI:58189"/>
        <dbReference type="EC" id="6.2.1.4"/>
    </reaction>
</comment>
<dbReference type="GO" id="GO:0042709">
    <property type="term" value="C:succinate-CoA ligase complex"/>
    <property type="evidence" value="ECO:0007669"/>
    <property type="project" value="TreeGrafter"/>
</dbReference>
<dbReference type="FunFam" id="3.30.470.20:FF:000002">
    <property type="entry name" value="Succinate--CoA ligase [ADP-forming] subunit beta"/>
    <property type="match status" value="1"/>
</dbReference>
<dbReference type="Gene3D" id="3.30.470.20">
    <property type="entry name" value="ATP-grasp fold, B domain"/>
    <property type="match status" value="1"/>
</dbReference>
<dbReference type="InterPro" id="IPR013815">
    <property type="entry name" value="ATP_grasp_subdomain_1"/>
</dbReference>
<evidence type="ECO:0000256" key="8">
    <source>
        <dbReference type="ARBA" id="ARBA00022842"/>
    </source>
</evidence>
<evidence type="ECO:0000256" key="5">
    <source>
        <dbReference type="ARBA" id="ARBA00022723"/>
    </source>
</evidence>
<dbReference type="InterPro" id="IPR005809">
    <property type="entry name" value="Succ_CoA_ligase-like_bsu"/>
</dbReference>
<sequence length="443" mass="49065">MLRNLPKFSFSNFQQVRFLNLQEHFSQAILNEHNITTPKFKVAKSAKEAEQAAKDLLTKNMVVKAQVLTGGRGLGAFENGFQGGVHTAISPCEVKELASKMIGNRLITKQTKQGGIICNSVMITERKFPRREFYFAFALNREHNGPVLIASSKGGVNIEDVAARSPEDVIYEPIDISKGFTKEIAEWILRRVGITDQPGPACKMLCNLYNLFVKKDALLAEINPYVEDVCMNYYPLDVKITFDDNAKFRQREIFEKFDETQGDPKEIAASKLDMSYISLDGSIGCLVNGAGLAMATADILDYHGGTPANFLDVGSMASSEHVRQAMNIIMMDEKVRTVFVNIFGGMMNCVAVAEGLLKAVRESDIKIPIVLRILGNNQEIARKMIKDANTNIMAYQEFDEATEMAVRCSKIMELADAGNLNADLTMKLICDCEPAPAEGEVKC</sequence>
<dbReference type="GO" id="GO:0005524">
    <property type="term" value="F:ATP binding"/>
    <property type="evidence" value="ECO:0007669"/>
    <property type="project" value="UniProtKB-UniRule"/>
</dbReference>
<reference evidence="16" key="2">
    <citation type="submission" date="2022-10" db="EMBL/GenBank/DDBJ databases">
        <authorList>
            <consortium name="ENA_rothamsted_submissions"/>
            <consortium name="culmorum"/>
            <person name="King R."/>
        </authorList>
    </citation>
    <scope>NUCLEOTIDE SEQUENCE</scope>
</reference>
<dbReference type="InterPro" id="IPR011761">
    <property type="entry name" value="ATP-grasp"/>
</dbReference>
<dbReference type="Pfam" id="PF08442">
    <property type="entry name" value="ATP-grasp_2"/>
    <property type="match status" value="1"/>
</dbReference>
<keyword evidence="4" id="KW-0436">Ligase</keyword>
<dbReference type="SUPFAM" id="SSF56059">
    <property type="entry name" value="Glutathione synthetase ATP-binding domain-like"/>
    <property type="match status" value="1"/>
</dbReference>
<evidence type="ECO:0000256" key="13">
    <source>
        <dbReference type="ARBA" id="ARBA00082254"/>
    </source>
</evidence>
<dbReference type="InterPro" id="IPR017866">
    <property type="entry name" value="Succ-CoA_synthase_bsu_CS"/>
</dbReference>
<name>A0A9N9S051_9DIPT</name>
<comment type="function">
    <text evidence="11">GTP-specific succinyl-CoA synthetase functions in the citric acid cycle (TCA), coupling the hydrolysis of succinyl-CoA to the synthesis of GTP and thus represents the only step of substrate-level phosphorylation in the TCA. The beta subunit provides nucleotide specificity of the enzyme and binds the substrate succinate, while the binding sites for coenzyme A and phosphate are found in the alpha subunit.</text>
</comment>
<proteinExistence type="predicted"/>
<evidence type="ECO:0000259" key="15">
    <source>
        <dbReference type="PROSITE" id="PS50975"/>
    </source>
</evidence>
<evidence type="ECO:0000256" key="14">
    <source>
        <dbReference type="PROSITE-ProRule" id="PRU00409"/>
    </source>
</evidence>
<evidence type="ECO:0000256" key="1">
    <source>
        <dbReference type="ARBA" id="ARBA00001946"/>
    </source>
</evidence>
<dbReference type="GO" id="GO:0046872">
    <property type="term" value="F:metal ion binding"/>
    <property type="evidence" value="ECO:0007669"/>
    <property type="project" value="UniProtKB-KW"/>
</dbReference>
<dbReference type="Proteomes" id="UP001153620">
    <property type="component" value="Chromosome 3"/>
</dbReference>
<dbReference type="InterPro" id="IPR013650">
    <property type="entry name" value="ATP-grasp_succ-CoA_synth-type"/>
</dbReference>
<reference evidence="16" key="1">
    <citation type="submission" date="2022-01" db="EMBL/GenBank/DDBJ databases">
        <authorList>
            <person name="King R."/>
        </authorList>
    </citation>
    <scope>NUCLEOTIDE SEQUENCE</scope>
</reference>
<dbReference type="GO" id="GO:0004776">
    <property type="term" value="F:succinate-CoA ligase (GDP-forming) activity"/>
    <property type="evidence" value="ECO:0007669"/>
    <property type="project" value="UniProtKB-EC"/>
</dbReference>
<comment type="subunit">
    <text evidence="12">Heterodimer of an alpha and a beta subunit. The beta subunit determines specificity for GTP.</text>
</comment>
<evidence type="ECO:0000256" key="4">
    <source>
        <dbReference type="ARBA" id="ARBA00022598"/>
    </source>
</evidence>
<dbReference type="Pfam" id="PF00549">
    <property type="entry name" value="Ligase_CoA"/>
    <property type="match status" value="1"/>
</dbReference>
<dbReference type="GO" id="GO:0006099">
    <property type="term" value="P:tricarboxylic acid cycle"/>
    <property type="evidence" value="ECO:0007669"/>
    <property type="project" value="UniProtKB-KW"/>
</dbReference>
<dbReference type="PANTHER" id="PTHR11815:SF1">
    <property type="entry name" value="SUCCINATE--COA LIGASE [ADP-FORMING] SUBUNIT BETA, MITOCHONDRIAL"/>
    <property type="match status" value="1"/>
</dbReference>
<dbReference type="EMBL" id="OU895879">
    <property type="protein sequence ID" value="CAG9808299.1"/>
    <property type="molecule type" value="Genomic_DNA"/>
</dbReference>
<dbReference type="AlphaFoldDB" id="A0A9N9S051"/>
<evidence type="ECO:0000256" key="7">
    <source>
        <dbReference type="ARBA" id="ARBA00022840"/>
    </source>
</evidence>
<keyword evidence="7 14" id="KW-0067">ATP-binding</keyword>
<dbReference type="PANTHER" id="PTHR11815">
    <property type="entry name" value="SUCCINYL-COA SYNTHETASE BETA CHAIN"/>
    <property type="match status" value="1"/>
</dbReference>